<evidence type="ECO:0000313" key="2">
    <source>
        <dbReference type="EMBL" id="GJE59355.1"/>
    </source>
</evidence>
<accession>A0ABQ4TZS3</accession>
<dbReference type="InterPro" id="IPR006675">
    <property type="entry name" value="HDIG_dom"/>
</dbReference>
<dbReference type="SMART" id="SM00471">
    <property type="entry name" value="HDc"/>
    <property type="match status" value="1"/>
</dbReference>
<keyword evidence="3" id="KW-1185">Reference proteome</keyword>
<feature type="domain" description="HD-GYP" evidence="1">
    <location>
        <begin position="158"/>
        <end position="352"/>
    </location>
</feature>
<dbReference type="InterPro" id="IPR037522">
    <property type="entry name" value="HD_GYP_dom"/>
</dbReference>
<proteinExistence type="predicted"/>
<dbReference type="EMBL" id="BPRB01000074">
    <property type="protein sequence ID" value="GJE59355.1"/>
    <property type="molecule type" value="Genomic_DNA"/>
</dbReference>
<dbReference type="SUPFAM" id="SSF109604">
    <property type="entry name" value="HD-domain/PDEase-like"/>
    <property type="match status" value="1"/>
</dbReference>
<dbReference type="InterPro" id="IPR003607">
    <property type="entry name" value="HD/PDEase_dom"/>
</dbReference>
<gene>
    <name evidence="2" type="ORF">MPOCJGCO_1446</name>
</gene>
<dbReference type="PROSITE" id="PS51832">
    <property type="entry name" value="HD_GYP"/>
    <property type="match status" value="1"/>
</dbReference>
<protein>
    <recommendedName>
        <fullName evidence="1">HD-GYP domain-containing protein</fullName>
    </recommendedName>
</protein>
<dbReference type="NCBIfam" id="TIGR00277">
    <property type="entry name" value="HDIG"/>
    <property type="match status" value="1"/>
</dbReference>
<dbReference type="PANTHER" id="PTHR43155">
    <property type="entry name" value="CYCLIC DI-GMP PHOSPHODIESTERASE PA4108-RELATED"/>
    <property type="match status" value="1"/>
</dbReference>
<comment type="caution">
    <text evidence="2">The sequence shown here is derived from an EMBL/GenBank/DDBJ whole genome shotgun (WGS) entry which is preliminary data.</text>
</comment>
<sequence>MRCILLITDDAGRAERLVRGHGASGRWFVHDLFNDDTLPSVEPDLIVSDVGVMSSDAVLRLRRALTTARRGGVPYLCLLHDNTARGELQARALGASLSVPAAAVSRMLAGAIGDLAAGAAPPVPVHKAVEARAFLNRLFKAGEPVTAAAIEAGAEIIDRAIHETGIRDWLEMVWRFDDATHQHCLLVAGLAAAFGRNLGLRPQDCHRLTKGALLHDIGKTRIPVAILNKPARLDEAELRVMRTHPVIGYEMLLGGGFDDLMLSVVRSHHELLDGSGYPDGLKGSQIPDLVRLVTICDIYAALIERRPYKAPMSMDRAYAILVEMGPKLDADLVCAFRPVTAVFDAPAAMAASA</sequence>
<name>A0ABQ4TZS3_9HYPH</name>
<dbReference type="RefSeq" id="WP_238181940.1">
    <property type="nucleotide sequence ID" value="NZ_BPRB01000074.1"/>
</dbReference>
<reference evidence="2" key="2">
    <citation type="submission" date="2021-08" db="EMBL/GenBank/DDBJ databases">
        <authorList>
            <person name="Tani A."/>
            <person name="Ola A."/>
            <person name="Ogura Y."/>
            <person name="Katsura K."/>
            <person name="Hayashi T."/>
        </authorList>
    </citation>
    <scope>NUCLEOTIDE SEQUENCE</scope>
    <source>
        <strain evidence="2">DSM 23632</strain>
    </source>
</reference>
<dbReference type="CDD" id="cd00077">
    <property type="entry name" value="HDc"/>
    <property type="match status" value="1"/>
</dbReference>
<evidence type="ECO:0000313" key="3">
    <source>
        <dbReference type="Proteomes" id="UP001055057"/>
    </source>
</evidence>
<dbReference type="Gene3D" id="1.10.3210.10">
    <property type="entry name" value="Hypothetical protein af1432"/>
    <property type="match status" value="1"/>
</dbReference>
<reference evidence="2" key="1">
    <citation type="journal article" date="2021" name="Front. Microbiol.">
        <title>Comprehensive Comparative Genomics and Phenotyping of Methylobacterium Species.</title>
        <authorList>
            <person name="Alessa O."/>
            <person name="Ogura Y."/>
            <person name="Fujitani Y."/>
            <person name="Takami H."/>
            <person name="Hayashi T."/>
            <person name="Sahin N."/>
            <person name="Tani A."/>
        </authorList>
    </citation>
    <scope>NUCLEOTIDE SEQUENCE</scope>
    <source>
        <strain evidence="2">DSM 23632</strain>
    </source>
</reference>
<dbReference type="Proteomes" id="UP001055057">
    <property type="component" value="Unassembled WGS sequence"/>
</dbReference>
<dbReference type="PANTHER" id="PTHR43155:SF2">
    <property type="entry name" value="CYCLIC DI-GMP PHOSPHODIESTERASE PA4108"/>
    <property type="match status" value="1"/>
</dbReference>
<evidence type="ECO:0000259" key="1">
    <source>
        <dbReference type="PROSITE" id="PS51832"/>
    </source>
</evidence>
<dbReference type="Pfam" id="PF13487">
    <property type="entry name" value="HD_5"/>
    <property type="match status" value="1"/>
</dbReference>
<organism evidence="2 3">
    <name type="scientific">Methylobacterium trifolii</name>
    <dbReference type="NCBI Taxonomy" id="1003092"/>
    <lineage>
        <taxon>Bacteria</taxon>
        <taxon>Pseudomonadati</taxon>
        <taxon>Pseudomonadota</taxon>
        <taxon>Alphaproteobacteria</taxon>
        <taxon>Hyphomicrobiales</taxon>
        <taxon>Methylobacteriaceae</taxon>
        <taxon>Methylobacterium</taxon>
    </lineage>
</organism>